<gene>
    <name evidence="9" type="ORF">DLAC_09286</name>
</gene>
<evidence type="ECO:0000256" key="1">
    <source>
        <dbReference type="ARBA" id="ARBA00004123"/>
    </source>
</evidence>
<dbReference type="InParanoid" id="A0A151Z9N2"/>
<feature type="compositionally biased region" description="Polar residues" evidence="7">
    <location>
        <begin position="94"/>
        <end position="106"/>
    </location>
</feature>
<feature type="compositionally biased region" description="Low complexity" evidence="7">
    <location>
        <begin position="49"/>
        <end position="93"/>
    </location>
</feature>
<dbReference type="Proteomes" id="UP000076078">
    <property type="component" value="Unassembled WGS sequence"/>
</dbReference>
<comment type="caution">
    <text evidence="9">The sequence shown here is derived from an EMBL/GenBank/DDBJ whole genome shotgun (WGS) entry which is preliminary data.</text>
</comment>
<feature type="compositionally biased region" description="Low complexity" evidence="7">
    <location>
        <begin position="140"/>
        <end position="158"/>
    </location>
</feature>
<dbReference type="OrthoDB" id="674948at2759"/>
<proteinExistence type="inferred from homology"/>
<keyword evidence="6" id="KW-0539">Nucleus</keyword>
<organism evidence="9 10">
    <name type="scientific">Tieghemostelium lacteum</name>
    <name type="common">Slime mold</name>
    <name type="synonym">Dictyostelium lacteum</name>
    <dbReference type="NCBI Taxonomy" id="361077"/>
    <lineage>
        <taxon>Eukaryota</taxon>
        <taxon>Amoebozoa</taxon>
        <taxon>Evosea</taxon>
        <taxon>Eumycetozoa</taxon>
        <taxon>Dictyostelia</taxon>
        <taxon>Dictyosteliales</taxon>
        <taxon>Raperosteliaceae</taxon>
        <taxon>Tieghemostelium</taxon>
    </lineage>
</organism>
<protein>
    <submittedName>
        <fullName evidence="9">Putative basic-leucine zipper transcription factor</fullName>
    </submittedName>
</protein>
<evidence type="ECO:0000259" key="8">
    <source>
        <dbReference type="PROSITE" id="PS50217"/>
    </source>
</evidence>
<dbReference type="Pfam" id="PF00170">
    <property type="entry name" value="bZIP_1"/>
    <property type="match status" value="1"/>
</dbReference>
<feature type="region of interest" description="Disordered" evidence="7">
    <location>
        <begin position="46"/>
        <end position="109"/>
    </location>
</feature>
<dbReference type="GO" id="GO:0045944">
    <property type="term" value="P:positive regulation of transcription by RNA polymerase II"/>
    <property type="evidence" value="ECO:0007669"/>
    <property type="project" value="InterPro"/>
</dbReference>
<comment type="subcellular location">
    <subcellularLocation>
        <location evidence="1">Nucleus</location>
    </subcellularLocation>
</comment>
<keyword evidence="3" id="KW-0805">Transcription regulation</keyword>
<name>A0A151Z9N2_TIELA</name>
<comment type="similarity">
    <text evidence="2">Belongs to the bZIP family.</text>
</comment>
<feature type="compositionally biased region" description="Low complexity" evidence="7">
    <location>
        <begin position="488"/>
        <end position="515"/>
    </location>
</feature>
<evidence type="ECO:0000256" key="6">
    <source>
        <dbReference type="ARBA" id="ARBA00023242"/>
    </source>
</evidence>
<dbReference type="InterPro" id="IPR044280">
    <property type="entry name" value="Hac1/HY5"/>
</dbReference>
<dbReference type="FunCoup" id="A0A151Z9N2">
    <property type="interactions" value="75"/>
</dbReference>
<accession>A0A151Z9N2</accession>
<dbReference type="InterPro" id="IPR004827">
    <property type="entry name" value="bZIP"/>
</dbReference>
<feature type="compositionally biased region" description="Polar residues" evidence="7">
    <location>
        <begin position="477"/>
        <end position="487"/>
    </location>
</feature>
<feature type="region of interest" description="Disordered" evidence="7">
    <location>
        <begin position="447"/>
        <end position="515"/>
    </location>
</feature>
<dbReference type="InterPro" id="IPR046347">
    <property type="entry name" value="bZIP_sf"/>
</dbReference>
<dbReference type="PROSITE" id="PS50217">
    <property type="entry name" value="BZIP"/>
    <property type="match status" value="1"/>
</dbReference>
<evidence type="ECO:0000256" key="2">
    <source>
        <dbReference type="ARBA" id="ARBA00007163"/>
    </source>
</evidence>
<dbReference type="STRING" id="361077.A0A151Z9N2"/>
<dbReference type="GO" id="GO:0003677">
    <property type="term" value="F:DNA binding"/>
    <property type="evidence" value="ECO:0007669"/>
    <property type="project" value="UniProtKB-KW"/>
</dbReference>
<dbReference type="GO" id="GO:0005634">
    <property type="term" value="C:nucleus"/>
    <property type="evidence" value="ECO:0007669"/>
    <property type="project" value="UniProtKB-SubCell"/>
</dbReference>
<keyword evidence="4" id="KW-0238">DNA-binding</keyword>
<sequence length="515" mass="58171">MSLIEGGESLYSIFPNQELILDFTSIVPDSPNKFGLKKNGFQIQSKPLNNFNNNSNNTSPEQISPQTQQQQTQQQQNIPNSTNPNSSVNPNPQLQYINPSQLQYNPNGMGMDDQLFQIFLSQSDKDNLSNINTDINNVNNNNNLNNNNNSSNSNNNNNFVQSPLIKLEDPNLHIQSHEQFTHSNNGMLVPDASSLNAIPIQHMKMDFKNDNMKMYNVVPQSHEPIFDMNFANMTMQTHLGLPDNLMSQQHQQQQQHQQHQQQQQHQNNKNNSKPNLSNPVPKKKEDDKIKKRKFISATPVKGENGTSLIPTTDCNANIEEERTMKRQRRLVKNREAAQLFRQRQKAYIHDLEKKVNDLTSTNSEFRARVELLNSENKLIREQLLYLRNFITQAVSFSFPPKSGSGNNSTGLGSPIPQGICPPDMLNLQNPMIMSAIAEAASKNSSFRQGFIGLPSPPLAQSTTTTTTSSHSSPTKTQQMVPFISNNTPPQQMSISPPQSNTPHQQQQQQQQQQPR</sequence>
<feature type="domain" description="BZIP" evidence="8">
    <location>
        <begin position="323"/>
        <end position="386"/>
    </location>
</feature>
<dbReference type="AlphaFoldDB" id="A0A151Z9N2"/>
<feature type="region of interest" description="Disordered" evidence="7">
    <location>
        <begin position="140"/>
        <end position="160"/>
    </location>
</feature>
<feature type="region of interest" description="Disordered" evidence="7">
    <location>
        <begin position="246"/>
        <end position="311"/>
    </location>
</feature>
<feature type="compositionally biased region" description="Low complexity" evidence="7">
    <location>
        <begin position="458"/>
        <end position="476"/>
    </location>
</feature>
<evidence type="ECO:0000313" key="9">
    <source>
        <dbReference type="EMBL" id="KYQ90652.1"/>
    </source>
</evidence>
<evidence type="ECO:0000256" key="4">
    <source>
        <dbReference type="ARBA" id="ARBA00023125"/>
    </source>
</evidence>
<evidence type="ECO:0000256" key="7">
    <source>
        <dbReference type="SAM" id="MobiDB-lite"/>
    </source>
</evidence>
<dbReference type="SMART" id="SM00338">
    <property type="entry name" value="BRLZ"/>
    <property type="match status" value="1"/>
</dbReference>
<dbReference type="CDD" id="cd14704">
    <property type="entry name" value="bZIP_HY5-like"/>
    <property type="match status" value="1"/>
</dbReference>
<dbReference type="SUPFAM" id="SSF57959">
    <property type="entry name" value="Leucine zipper domain"/>
    <property type="match status" value="1"/>
</dbReference>
<dbReference type="PANTHER" id="PTHR46714">
    <property type="entry name" value="TRANSCRIPTIONAL ACTIVATOR HAC1"/>
    <property type="match status" value="1"/>
</dbReference>
<evidence type="ECO:0000256" key="3">
    <source>
        <dbReference type="ARBA" id="ARBA00023015"/>
    </source>
</evidence>
<dbReference type="EMBL" id="LODT01000037">
    <property type="protein sequence ID" value="KYQ90652.1"/>
    <property type="molecule type" value="Genomic_DNA"/>
</dbReference>
<dbReference type="GO" id="GO:0000981">
    <property type="term" value="F:DNA-binding transcription factor activity, RNA polymerase II-specific"/>
    <property type="evidence" value="ECO:0007669"/>
    <property type="project" value="InterPro"/>
</dbReference>
<reference evidence="9 10" key="1">
    <citation type="submission" date="2015-12" db="EMBL/GenBank/DDBJ databases">
        <title>Dictyostelia acquired genes for synthesis and detection of signals that induce cell-type specialization by lateral gene transfer from prokaryotes.</title>
        <authorList>
            <person name="Gloeckner G."/>
            <person name="Schaap P."/>
        </authorList>
    </citation>
    <scope>NUCLEOTIDE SEQUENCE [LARGE SCALE GENOMIC DNA]</scope>
    <source>
        <strain evidence="9 10">TK</strain>
    </source>
</reference>
<keyword evidence="5" id="KW-0804">Transcription</keyword>
<dbReference type="Gene3D" id="1.20.5.170">
    <property type="match status" value="1"/>
</dbReference>
<feature type="compositionally biased region" description="Low complexity" evidence="7">
    <location>
        <begin position="248"/>
        <end position="280"/>
    </location>
</feature>
<evidence type="ECO:0000313" key="10">
    <source>
        <dbReference type="Proteomes" id="UP000076078"/>
    </source>
</evidence>
<dbReference type="PANTHER" id="PTHR46714:SF6">
    <property type="entry name" value="TRANSCRIPTIONAL ACTIVATOR HAC1"/>
    <property type="match status" value="1"/>
</dbReference>
<keyword evidence="10" id="KW-1185">Reference proteome</keyword>
<evidence type="ECO:0000256" key="5">
    <source>
        <dbReference type="ARBA" id="ARBA00023163"/>
    </source>
</evidence>